<dbReference type="EMBL" id="CP031423">
    <property type="protein sequence ID" value="AZS35644.1"/>
    <property type="molecule type" value="Genomic_DNA"/>
</dbReference>
<dbReference type="Proteomes" id="UP000276888">
    <property type="component" value="Chromosome"/>
</dbReference>
<dbReference type="KEGG" id="mlv:CVS47_00239"/>
<protein>
    <recommendedName>
        <fullName evidence="3">Lipopolysaccharide biosynthesis protein</fullName>
    </recommendedName>
</protein>
<sequence length="377" mass="39523">MTTPVVKAADAAQFLALVPRMVGFLPRRSIVLIPFGRGRSLGGMRVDLPPGDLAPAPLAATFIGMVCRVSAADAVAVVVYTDDAWTPGDMPHRGLADALARRARECGLHVTDMLCVAADGWGSFLDPDGPKAGRPLREIAAPAGEMPDLPTGDQLAGAALPAASASERKDVAGAFTALRRAIALVCGPDAGGEGAGTGGRVDPTALTAMCALDDVPSLFEDALGWDAAALTPFQTALMIWTLGRPSLRDIALVQWCGGVDDGDQALDAQLRWEAGEEYPSGLAMRMWGEGPVPVHTRLARALEIARRAAVAAPRPQRAGSLATCAWLSWALGRSTHAEQYASWACEIEPEHGLAEIVRSFVVAGHLPDWAFRAGGTR</sequence>
<reference evidence="1 2" key="1">
    <citation type="submission" date="2018-08" db="EMBL/GenBank/DDBJ databases">
        <title>Microbacterium lemovicicum sp. nov., a bacterium isolated from a natural uranium-rich soil.</title>
        <authorList>
            <person name="ORTET P."/>
        </authorList>
    </citation>
    <scope>NUCLEOTIDE SEQUENCE [LARGE SCALE GENOMIC DNA]</scope>
    <source>
        <strain evidence="1 2">Viu22</strain>
    </source>
</reference>
<dbReference type="Pfam" id="PF13830">
    <property type="entry name" value="DUF4192"/>
    <property type="match status" value="1"/>
</dbReference>
<dbReference type="OrthoDB" id="4954868at2"/>
<dbReference type="AlphaFoldDB" id="A0A3Q9IXQ4"/>
<evidence type="ECO:0000313" key="2">
    <source>
        <dbReference type="Proteomes" id="UP000276888"/>
    </source>
</evidence>
<keyword evidence="2" id="KW-1185">Reference proteome</keyword>
<dbReference type="InterPro" id="IPR025447">
    <property type="entry name" value="DUF4192"/>
</dbReference>
<evidence type="ECO:0008006" key="3">
    <source>
        <dbReference type="Google" id="ProtNLM"/>
    </source>
</evidence>
<name>A0A3Q9IXQ4_9MICO</name>
<accession>A0A3Q9IXQ4</accession>
<organism evidence="1 2">
    <name type="scientific">Microbacterium lemovicicum</name>
    <dbReference type="NCBI Taxonomy" id="1072463"/>
    <lineage>
        <taxon>Bacteria</taxon>
        <taxon>Bacillati</taxon>
        <taxon>Actinomycetota</taxon>
        <taxon>Actinomycetes</taxon>
        <taxon>Micrococcales</taxon>
        <taxon>Microbacteriaceae</taxon>
        <taxon>Microbacterium</taxon>
    </lineage>
</organism>
<gene>
    <name evidence="1" type="ORF">CVS47_00239</name>
</gene>
<dbReference type="RefSeq" id="WP_127094439.1">
    <property type="nucleotide sequence ID" value="NZ_CP031423.1"/>
</dbReference>
<proteinExistence type="predicted"/>
<evidence type="ECO:0000313" key="1">
    <source>
        <dbReference type="EMBL" id="AZS35644.1"/>
    </source>
</evidence>